<dbReference type="SUPFAM" id="SSF56542">
    <property type="entry name" value="Substrate-binding domain of HMG-CoA reductase"/>
    <property type="match status" value="1"/>
</dbReference>
<evidence type="ECO:0000256" key="1">
    <source>
        <dbReference type="SAM" id="Phobius"/>
    </source>
</evidence>
<name>A0A165F4W9_EXIGL</name>
<feature type="domain" description="SSD" evidence="2">
    <location>
        <begin position="141"/>
        <end position="194"/>
    </location>
</feature>
<dbReference type="PROSITE" id="PS50065">
    <property type="entry name" value="HMG_COA_REDUCTASE_4"/>
    <property type="match status" value="1"/>
</dbReference>
<organism evidence="3 4">
    <name type="scientific">Exidia glandulosa HHB12029</name>
    <dbReference type="NCBI Taxonomy" id="1314781"/>
    <lineage>
        <taxon>Eukaryota</taxon>
        <taxon>Fungi</taxon>
        <taxon>Dikarya</taxon>
        <taxon>Basidiomycota</taxon>
        <taxon>Agaricomycotina</taxon>
        <taxon>Agaricomycetes</taxon>
        <taxon>Auriculariales</taxon>
        <taxon>Exidiaceae</taxon>
        <taxon>Exidia</taxon>
    </lineage>
</organism>
<dbReference type="GO" id="GO:0005778">
    <property type="term" value="C:peroxisomal membrane"/>
    <property type="evidence" value="ECO:0007669"/>
    <property type="project" value="TreeGrafter"/>
</dbReference>
<keyword evidence="1" id="KW-0472">Membrane</keyword>
<proteinExistence type="predicted"/>
<dbReference type="Gene3D" id="3.90.770.10">
    <property type="entry name" value="3-hydroxy-3-methylglutaryl-coenzyme A Reductase, Chain A, domain 2"/>
    <property type="match status" value="1"/>
</dbReference>
<dbReference type="GO" id="GO:0015936">
    <property type="term" value="P:coenzyme A metabolic process"/>
    <property type="evidence" value="ECO:0007669"/>
    <property type="project" value="InterPro"/>
</dbReference>
<protein>
    <recommendedName>
        <fullName evidence="2">SSD domain-containing protein</fullName>
    </recommendedName>
</protein>
<evidence type="ECO:0000259" key="2">
    <source>
        <dbReference type="PROSITE" id="PS50156"/>
    </source>
</evidence>
<dbReference type="InterPro" id="IPR000731">
    <property type="entry name" value="SSD"/>
</dbReference>
<dbReference type="EMBL" id="KV426101">
    <property type="protein sequence ID" value="KZV88398.1"/>
    <property type="molecule type" value="Genomic_DNA"/>
</dbReference>
<dbReference type="GO" id="GO:0006696">
    <property type="term" value="P:ergosterol biosynthetic process"/>
    <property type="evidence" value="ECO:0007669"/>
    <property type="project" value="TreeGrafter"/>
</dbReference>
<sequence>MCEGDPETAWRCTTLNAVVLCVLCASAGSDYALFIPLVDSVRCGALETVARMFHGERPIQLGRNTSYAPNAPAKLRRPLKPVEIVSVPSRPRTRFPHVHRPPTWPALGADDFHMLVQCPFVVSDTPSLLARVVLLSGLILAPSILRDYLLEIAIPSLGAMSKIPGLRELCALAALILACDAFAMFTFFVAVLRMIGIINAPEPLRIETSTRRSPTRSSEKAPAKRDVSVVADRKSTLARLKLLLISSFLTLLILKLVTTLTPAAALSRSNRSTTPTRTRKVDITSPTLAPVLDAIVATRPAGAGDILVRVSRPSPFALSQLRRGLRPQRQHQGRCPPSRNIIGYMPIPLGIAGPLKIDGVLYPIPKGTLVASTSRGCKALNAGGGVTTVLTTA</sequence>
<dbReference type="PANTHER" id="PTHR10572">
    <property type="entry name" value="3-HYDROXY-3-METHYLGLUTARYL-COENZYME A REDUCTASE"/>
    <property type="match status" value="1"/>
</dbReference>
<dbReference type="Proteomes" id="UP000077266">
    <property type="component" value="Unassembled WGS sequence"/>
</dbReference>
<reference evidence="3 4" key="1">
    <citation type="journal article" date="2016" name="Mol. Biol. Evol.">
        <title>Comparative Genomics of Early-Diverging Mushroom-Forming Fungi Provides Insights into the Origins of Lignocellulose Decay Capabilities.</title>
        <authorList>
            <person name="Nagy L.G."/>
            <person name="Riley R."/>
            <person name="Tritt A."/>
            <person name="Adam C."/>
            <person name="Daum C."/>
            <person name="Floudas D."/>
            <person name="Sun H."/>
            <person name="Yadav J.S."/>
            <person name="Pangilinan J."/>
            <person name="Larsson K.H."/>
            <person name="Matsuura K."/>
            <person name="Barry K."/>
            <person name="Labutti K."/>
            <person name="Kuo R."/>
            <person name="Ohm R.A."/>
            <person name="Bhattacharya S.S."/>
            <person name="Shirouzu T."/>
            <person name="Yoshinaga Y."/>
            <person name="Martin F.M."/>
            <person name="Grigoriev I.V."/>
            <person name="Hibbett D.S."/>
        </authorList>
    </citation>
    <scope>NUCLEOTIDE SEQUENCE [LARGE SCALE GENOMIC DNA]</scope>
    <source>
        <strain evidence="3 4">HHB12029</strain>
    </source>
</reference>
<dbReference type="PANTHER" id="PTHR10572:SF24">
    <property type="entry name" value="3-HYDROXY-3-METHYLGLUTARYL-COENZYME A REDUCTASE"/>
    <property type="match status" value="1"/>
</dbReference>
<evidence type="ECO:0000313" key="3">
    <source>
        <dbReference type="EMBL" id="KZV88398.1"/>
    </source>
</evidence>
<feature type="transmembrane region" description="Helical" evidence="1">
    <location>
        <begin position="242"/>
        <end position="267"/>
    </location>
</feature>
<keyword evidence="1" id="KW-1133">Transmembrane helix</keyword>
<dbReference type="GO" id="GO:0008299">
    <property type="term" value="P:isoprenoid biosynthetic process"/>
    <property type="evidence" value="ECO:0007669"/>
    <property type="project" value="TreeGrafter"/>
</dbReference>
<dbReference type="GO" id="GO:0005789">
    <property type="term" value="C:endoplasmic reticulum membrane"/>
    <property type="evidence" value="ECO:0007669"/>
    <property type="project" value="TreeGrafter"/>
</dbReference>
<dbReference type="InterPro" id="IPR023074">
    <property type="entry name" value="HMG_CoA_Rdtase_cat_sf"/>
</dbReference>
<accession>A0A165F4W9</accession>
<dbReference type="OrthoDB" id="310654at2759"/>
<dbReference type="PROSITE" id="PS50156">
    <property type="entry name" value="SSD"/>
    <property type="match status" value="1"/>
</dbReference>
<gene>
    <name evidence="3" type="ORF">EXIGLDRAFT_772759</name>
</gene>
<dbReference type="InterPro" id="IPR053958">
    <property type="entry name" value="HMGCR/SNAP/NPC1-like_SSD"/>
</dbReference>
<dbReference type="InParanoid" id="A0A165F4W9"/>
<dbReference type="STRING" id="1314781.A0A165F4W9"/>
<keyword evidence="1" id="KW-0812">Transmembrane</keyword>
<evidence type="ECO:0000313" key="4">
    <source>
        <dbReference type="Proteomes" id="UP000077266"/>
    </source>
</evidence>
<keyword evidence="4" id="KW-1185">Reference proteome</keyword>
<feature type="transmembrane region" description="Helical" evidence="1">
    <location>
        <begin position="169"/>
        <end position="195"/>
    </location>
</feature>
<dbReference type="GO" id="GO:0004420">
    <property type="term" value="F:hydroxymethylglutaryl-CoA reductase (NADPH) activity"/>
    <property type="evidence" value="ECO:0007669"/>
    <property type="project" value="InterPro"/>
</dbReference>
<dbReference type="AlphaFoldDB" id="A0A165F4W9"/>
<feature type="transmembrane region" description="Helical" evidence="1">
    <location>
        <begin position="128"/>
        <end position="149"/>
    </location>
</feature>
<dbReference type="InterPro" id="IPR002202">
    <property type="entry name" value="HMG_CoA_Rdtase"/>
</dbReference>
<dbReference type="Pfam" id="PF00368">
    <property type="entry name" value="HMG-CoA_red"/>
    <property type="match status" value="1"/>
</dbReference>
<dbReference type="InterPro" id="IPR009029">
    <property type="entry name" value="HMG_CoA_Rdtase_sub-bd_dom_sf"/>
</dbReference>
<dbReference type="Pfam" id="PF12349">
    <property type="entry name" value="Sterol-sensing"/>
    <property type="match status" value="1"/>
</dbReference>